<name>A0A8G2CN15_ACIRU</name>
<accession>A0A8G2CN15</accession>
<evidence type="ECO:0000313" key="2">
    <source>
        <dbReference type="Proteomes" id="UP000186308"/>
    </source>
</evidence>
<dbReference type="InterPro" id="IPR003477">
    <property type="entry name" value="PemK-like"/>
</dbReference>
<proteinExistence type="predicted"/>
<protein>
    <submittedName>
        <fullName evidence="1">mRNA interferase MazF</fullName>
    </submittedName>
</protein>
<dbReference type="GO" id="GO:0003677">
    <property type="term" value="F:DNA binding"/>
    <property type="evidence" value="ECO:0007669"/>
    <property type="project" value="InterPro"/>
</dbReference>
<organism evidence="1 2">
    <name type="scientific">Acidiphilium rubrum</name>
    <dbReference type="NCBI Taxonomy" id="526"/>
    <lineage>
        <taxon>Bacteria</taxon>
        <taxon>Pseudomonadati</taxon>
        <taxon>Pseudomonadota</taxon>
        <taxon>Alphaproteobacteria</taxon>
        <taxon>Acetobacterales</taxon>
        <taxon>Acidocellaceae</taxon>
        <taxon>Acidiphilium</taxon>
    </lineage>
</organism>
<sequence length="116" mass="12956">MADFNRWDIVSVPFPYTNRPVEQRRPALVIGQHRTEGSPHLLWVLMITSASHRQWYGDVLVSDRVEAGLPAESLVRTAKIATIEAAEARRIGVLPPVDRVGVQTFIRSNLSELVVG</sequence>
<evidence type="ECO:0000313" key="1">
    <source>
        <dbReference type="EMBL" id="SIR09848.1"/>
    </source>
</evidence>
<dbReference type="SUPFAM" id="SSF50118">
    <property type="entry name" value="Cell growth inhibitor/plasmid maintenance toxic component"/>
    <property type="match status" value="1"/>
</dbReference>
<dbReference type="Proteomes" id="UP000186308">
    <property type="component" value="Unassembled WGS sequence"/>
</dbReference>
<dbReference type="Pfam" id="PF02452">
    <property type="entry name" value="PemK_toxin"/>
    <property type="match status" value="1"/>
</dbReference>
<reference evidence="1 2" key="1">
    <citation type="submission" date="2017-01" db="EMBL/GenBank/DDBJ databases">
        <authorList>
            <person name="Varghese N."/>
            <person name="Submissions S."/>
        </authorList>
    </citation>
    <scope>NUCLEOTIDE SEQUENCE [LARGE SCALE GENOMIC DNA]</scope>
    <source>
        <strain evidence="1 2">ATCC 35905</strain>
    </source>
</reference>
<keyword evidence="2" id="KW-1185">Reference proteome</keyword>
<dbReference type="Gene3D" id="2.30.30.110">
    <property type="match status" value="1"/>
</dbReference>
<dbReference type="EMBL" id="FTNE01000015">
    <property type="protein sequence ID" value="SIR09848.1"/>
    <property type="molecule type" value="Genomic_DNA"/>
</dbReference>
<dbReference type="OrthoDB" id="9813449at2"/>
<comment type="caution">
    <text evidence="1">The sequence shown here is derived from an EMBL/GenBank/DDBJ whole genome shotgun (WGS) entry which is preliminary data.</text>
</comment>
<gene>
    <name evidence="1" type="ORF">SAMN05421828_11560</name>
</gene>
<dbReference type="InterPro" id="IPR011067">
    <property type="entry name" value="Plasmid_toxin/cell-grow_inhib"/>
</dbReference>
<dbReference type="AlphaFoldDB" id="A0A8G2CN15"/>